<gene>
    <name evidence="1" type="ORF">CVLEPA_LOCUS1461</name>
</gene>
<proteinExistence type="predicted"/>
<reference evidence="1 2" key="1">
    <citation type="submission" date="2024-02" db="EMBL/GenBank/DDBJ databases">
        <authorList>
            <person name="Daric V."/>
            <person name="Darras S."/>
        </authorList>
    </citation>
    <scope>NUCLEOTIDE SEQUENCE [LARGE SCALE GENOMIC DNA]</scope>
</reference>
<sequence length="123" mass="14233">MKRLRRVLCPEARDKKTQCCHHTSGLTQDETANIQACIILPCALFDLGRPASCEIRTNLHTCIYMRVPVNLLYLLTSRSQCLQRRVKECFKLRAKTVLGCLARWHRIDVRRESRVGSKRHAVT</sequence>
<dbReference type="Proteomes" id="UP001642483">
    <property type="component" value="Unassembled WGS sequence"/>
</dbReference>
<comment type="caution">
    <text evidence="1">The sequence shown here is derived from an EMBL/GenBank/DDBJ whole genome shotgun (WGS) entry which is preliminary data.</text>
</comment>
<name>A0ABP0EYG1_CLALP</name>
<dbReference type="EMBL" id="CAWYQH010000001">
    <property type="protein sequence ID" value="CAK8672519.1"/>
    <property type="molecule type" value="Genomic_DNA"/>
</dbReference>
<evidence type="ECO:0000313" key="1">
    <source>
        <dbReference type="EMBL" id="CAK8672519.1"/>
    </source>
</evidence>
<keyword evidence="2" id="KW-1185">Reference proteome</keyword>
<protein>
    <submittedName>
        <fullName evidence="1">Uncharacterized protein</fullName>
    </submittedName>
</protein>
<evidence type="ECO:0000313" key="2">
    <source>
        <dbReference type="Proteomes" id="UP001642483"/>
    </source>
</evidence>
<organism evidence="1 2">
    <name type="scientific">Clavelina lepadiformis</name>
    <name type="common">Light-bulb sea squirt</name>
    <name type="synonym">Ascidia lepadiformis</name>
    <dbReference type="NCBI Taxonomy" id="159417"/>
    <lineage>
        <taxon>Eukaryota</taxon>
        <taxon>Metazoa</taxon>
        <taxon>Chordata</taxon>
        <taxon>Tunicata</taxon>
        <taxon>Ascidiacea</taxon>
        <taxon>Aplousobranchia</taxon>
        <taxon>Clavelinidae</taxon>
        <taxon>Clavelina</taxon>
    </lineage>
</organism>
<accession>A0ABP0EYG1</accession>